<evidence type="ECO:0000313" key="4">
    <source>
        <dbReference type="EMBL" id="MBU8542989.1"/>
    </source>
</evidence>
<proteinExistence type="inferred from homology"/>
<evidence type="ECO:0000256" key="2">
    <source>
        <dbReference type="ARBA" id="ARBA00022737"/>
    </source>
</evidence>
<keyword evidence="2" id="KW-0677">Repeat</keyword>
<dbReference type="SMART" id="SM00450">
    <property type="entry name" value="RHOD"/>
    <property type="match status" value="4"/>
</dbReference>
<organism evidence="4 5">
    <name type="scientific">Falsiroseomonas oleicola</name>
    <dbReference type="NCBI Taxonomy" id="2801474"/>
    <lineage>
        <taxon>Bacteria</taxon>
        <taxon>Pseudomonadati</taxon>
        <taxon>Pseudomonadota</taxon>
        <taxon>Alphaproteobacteria</taxon>
        <taxon>Acetobacterales</taxon>
        <taxon>Roseomonadaceae</taxon>
        <taxon>Falsiroseomonas</taxon>
    </lineage>
</organism>
<keyword evidence="5" id="KW-1185">Reference proteome</keyword>
<feature type="domain" description="Rhodanese" evidence="3">
    <location>
        <begin position="140"/>
        <end position="231"/>
    </location>
</feature>
<accession>A0ABS6H2V3</accession>
<evidence type="ECO:0000259" key="3">
    <source>
        <dbReference type="PROSITE" id="PS50206"/>
    </source>
</evidence>
<dbReference type="Proteomes" id="UP000689967">
    <property type="component" value="Unassembled WGS sequence"/>
</dbReference>
<feature type="domain" description="Rhodanese" evidence="3">
    <location>
        <begin position="276"/>
        <end position="365"/>
    </location>
</feature>
<dbReference type="PANTHER" id="PTHR43855">
    <property type="entry name" value="THIOSULFATE SULFURTRANSFERASE"/>
    <property type="match status" value="1"/>
</dbReference>
<evidence type="ECO:0000256" key="1">
    <source>
        <dbReference type="ARBA" id="ARBA00009458"/>
    </source>
</evidence>
<dbReference type="InterPro" id="IPR001763">
    <property type="entry name" value="Rhodanese-like_dom"/>
</dbReference>
<dbReference type="RefSeq" id="WP_216873278.1">
    <property type="nucleotide sequence ID" value="NZ_JAERQM010000001.1"/>
</dbReference>
<protein>
    <submittedName>
        <fullName evidence="4">Thiosulfate sulfurtransferase</fullName>
    </submittedName>
</protein>
<dbReference type="PROSITE" id="PS01258">
    <property type="entry name" value="BH2"/>
    <property type="match status" value="1"/>
</dbReference>
<dbReference type="Pfam" id="PF00581">
    <property type="entry name" value="Rhodanese"/>
    <property type="match status" value="4"/>
</dbReference>
<comment type="similarity">
    <text evidence="1">Belongs to the Bcl-2 family.</text>
</comment>
<name>A0ABS6H2V3_9PROT</name>
<reference evidence="4 5" key="1">
    <citation type="submission" date="2021-01" db="EMBL/GenBank/DDBJ databases">
        <title>Roseomonas sp. nov, a bacterium isolated from an oil production mixture in Yumen Oilfield.</title>
        <authorList>
            <person name="Wu D."/>
        </authorList>
    </citation>
    <scope>NUCLEOTIDE SEQUENCE [LARGE SCALE GENOMIC DNA]</scope>
    <source>
        <strain evidence="4 5">ROY-5-3</strain>
    </source>
</reference>
<dbReference type="PANTHER" id="PTHR43855:SF1">
    <property type="entry name" value="THIOSULFATE SULFURTRANSFERASE"/>
    <property type="match status" value="1"/>
</dbReference>
<comment type="caution">
    <text evidence="4">The sequence shown here is derived from an EMBL/GenBank/DDBJ whole genome shotgun (WGS) entry which is preliminary data.</text>
</comment>
<dbReference type="InterPro" id="IPR051126">
    <property type="entry name" value="Thiosulfate_sulfurtransferase"/>
</dbReference>
<gene>
    <name evidence="4" type="ORF">JJQ90_04695</name>
</gene>
<dbReference type="InterPro" id="IPR020726">
    <property type="entry name" value="Bcl2_BH2_motif_CS"/>
</dbReference>
<dbReference type="PROSITE" id="PS50206">
    <property type="entry name" value="RHODANESE_3"/>
    <property type="match status" value="4"/>
</dbReference>
<feature type="domain" description="Rhodanese" evidence="3">
    <location>
        <begin position="382"/>
        <end position="470"/>
    </location>
</feature>
<evidence type="ECO:0000313" key="5">
    <source>
        <dbReference type="Proteomes" id="UP000689967"/>
    </source>
</evidence>
<dbReference type="EMBL" id="JAERQM010000001">
    <property type="protein sequence ID" value="MBU8542989.1"/>
    <property type="molecule type" value="Genomic_DNA"/>
</dbReference>
<sequence length="523" mass="55389">MTTRQIAPATLKAWLHDGQELAILDAREEGEFGASHLFWAVPCPLSQAELRAPGLLPRRDVRVVCTDGGEGYAERLAAVLQSLGCTDVAVLEGGTPAWQTAGYELFSGVNVPSKAFGEWVEHHYETPSVDAAELAAMQAAGEDLLVVDSRPMAEFRNMSIPGGIDVPGAELAYRVPSLVQRPETLVVVNCAGRTRSILGAESLRRSSLPNRVVALRNGTMGWELAGFQCDRGREARYPEGTPADAAESFARARRFAEGVGVRWIDRAGLAALRAEAGRSLYVLDVRDPDEFAAGHLQGSRSAPGGQLVQATDGWVAVRGARIVLVDDTGTRAAMTAGWLRQLGGWEVFCLSGGLEGDLETGPVTPTLAQRPDVPRVVPDAVRGGEVTVVDLARSLAFRTGHIPGALWGVRTRLAALLPKLPAGRPVAVAAPSADLAALGAAELAALGVSPVAVLEGGTAGWVAAGYPLESGRTNPPDEACIDAYLRPYDRNSGVEDAMRAYLAWEIDLVQAVERDGDAPFGAW</sequence>
<feature type="domain" description="Rhodanese" evidence="3">
    <location>
        <begin position="17"/>
        <end position="107"/>
    </location>
</feature>